<gene>
    <name evidence="1" type="ORF">TM448A03147_0008</name>
</gene>
<evidence type="ECO:0000313" key="1">
    <source>
        <dbReference type="EMBL" id="QJA53012.1"/>
    </source>
</evidence>
<accession>A0A6H1ZZY0</accession>
<organism evidence="1">
    <name type="scientific">viral metagenome</name>
    <dbReference type="NCBI Taxonomy" id="1070528"/>
    <lineage>
        <taxon>unclassified sequences</taxon>
        <taxon>metagenomes</taxon>
        <taxon>organismal metagenomes</taxon>
    </lineage>
</organism>
<protein>
    <submittedName>
        <fullName evidence="1">Uncharacterized protein</fullName>
    </submittedName>
</protein>
<reference evidence="1" key="1">
    <citation type="submission" date="2020-03" db="EMBL/GenBank/DDBJ databases">
        <title>The deep terrestrial virosphere.</title>
        <authorList>
            <person name="Holmfeldt K."/>
            <person name="Nilsson E."/>
            <person name="Simone D."/>
            <person name="Lopez-Fernandez M."/>
            <person name="Wu X."/>
            <person name="de Brujin I."/>
            <person name="Lundin D."/>
            <person name="Andersson A."/>
            <person name="Bertilsson S."/>
            <person name="Dopson M."/>
        </authorList>
    </citation>
    <scope>NUCLEOTIDE SEQUENCE</scope>
    <source>
        <strain evidence="1">TM448A03147</strain>
    </source>
</reference>
<dbReference type="AlphaFoldDB" id="A0A6H1ZZY0"/>
<name>A0A6H1ZZY0_9ZZZZ</name>
<proteinExistence type="predicted"/>
<dbReference type="EMBL" id="MT144386">
    <property type="protein sequence ID" value="QJA53012.1"/>
    <property type="molecule type" value="Genomic_DNA"/>
</dbReference>
<sequence>MEEFPLYPELSEEGKQEAQRLIDAFKEKLKKAAVEVIGDLYCDAADFIESDSWSNFRNTVMDGFRNYNNRKLQARWDFAEIRAAIFKQFRDEIIPELNQDLVKENEKLKKDVERLNGWLEECRRY</sequence>